<dbReference type="EMBL" id="CVQI01032496">
    <property type="protein sequence ID" value="CRK41471.1"/>
    <property type="molecule type" value="Genomic_DNA"/>
</dbReference>
<evidence type="ECO:0000313" key="2">
    <source>
        <dbReference type="EMBL" id="CRK41471.1"/>
    </source>
</evidence>
<evidence type="ECO:0000256" key="1">
    <source>
        <dbReference type="SAM" id="MobiDB-lite"/>
    </source>
</evidence>
<accession>A0A0G4N4F1</accession>
<dbReference type="AlphaFoldDB" id="A0A0G4N4F1"/>
<organism evidence="2 3">
    <name type="scientific">Verticillium longisporum</name>
    <name type="common">Verticillium dahliae var. longisporum</name>
    <dbReference type="NCBI Taxonomy" id="100787"/>
    <lineage>
        <taxon>Eukaryota</taxon>
        <taxon>Fungi</taxon>
        <taxon>Dikarya</taxon>
        <taxon>Ascomycota</taxon>
        <taxon>Pezizomycotina</taxon>
        <taxon>Sordariomycetes</taxon>
        <taxon>Hypocreomycetidae</taxon>
        <taxon>Glomerellales</taxon>
        <taxon>Plectosphaerellaceae</taxon>
        <taxon>Verticillium</taxon>
    </lineage>
</organism>
<evidence type="ECO:0000313" key="3">
    <source>
        <dbReference type="Proteomes" id="UP000045706"/>
    </source>
</evidence>
<sequence length="55" mass="5951">MPLARRSSGSSVSRAPEASTSSRKAAQAGFRRASSSWNASRGNSLWQVTQTVLRR</sequence>
<reference evidence="3" key="1">
    <citation type="submission" date="2015-05" db="EMBL/GenBank/DDBJ databases">
        <authorList>
            <person name="Fogelqvist Johan"/>
        </authorList>
    </citation>
    <scope>NUCLEOTIDE SEQUENCE [LARGE SCALE GENOMIC DNA]</scope>
</reference>
<dbReference type="Proteomes" id="UP000045706">
    <property type="component" value="Unassembled WGS sequence"/>
</dbReference>
<feature type="region of interest" description="Disordered" evidence="1">
    <location>
        <begin position="1"/>
        <end position="41"/>
    </location>
</feature>
<feature type="compositionally biased region" description="Low complexity" evidence="1">
    <location>
        <begin position="1"/>
        <end position="19"/>
    </location>
</feature>
<protein>
    <submittedName>
        <fullName evidence="2">Uncharacterized protein</fullName>
    </submittedName>
</protein>
<proteinExistence type="predicted"/>
<name>A0A0G4N4F1_VERLO</name>
<gene>
    <name evidence="2" type="ORF">BN1723_005152</name>
</gene>